<dbReference type="Proteomes" id="UP001385389">
    <property type="component" value="Chromosome"/>
</dbReference>
<sequence>MDAKRRQCSAGHVQALRRPDIDEADLFASTELGAADHLAGPGLRAEDFTVYSPSTMSLGTSPSAAIPTTA</sequence>
<evidence type="ECO:0000313" key="1">
    <source>
        <dbReference type="EMBL" id="WWX21549.1"/>
    </source>
</evidence>
<dbReference type="EMBL" id="CP146609">
    <property type="protein sequence ID" value="WWX21549.1"/>
    <property type="molecule type" value="Genomic_DNA"/>
</dbReference>
<reference evidence="1 2" key="1">
    <citation type="submission" date="2024-03" db="EMBL/GenBank/DDBJ databases">
        <title>Phenotype and Genome Characterization of a Sulfate-Reducing Bacterium Pseudodesulfovibrio sp. strain 5S69, isolated from Petroleum Reservoir in Tatarstan (Russia).</title>
        <authorList>
            <person name="Bidzhieva S.K."/>
            <person name="Kadnikov V."/>
            <person name="Tourova T.P."/>
            <person name="Samigullina S.R."/>
            <person name="Sokolova D.S."/>
            <person name="Poltaraus A.B."/>
            <person name="Avtukh A.N."/>
            <person name="Tereshina V.M."/>
            <person name="Mardanov A.V."/>
            <person name="Nazina T.N."/>
        </authorList>
    </citation>
    <scope>NUCLEOTIDE SEQUENCE [LARGE SCALE GENOMIC DNA]</scope>
    <source>
        <strain evidence="1 2">5S69</strain>
    </source>
</reference>
<keyword evidence="2" id="KW-1185">Reference proteome</keyword>
<dbReference type="RefSeq" id="WP_338667208.1">
    <property type="nucleotide sequence ID" value="NZ_CP146609.1"/>
</dbReference>
<accession>A0ABZ2IS75</accession>
<organism evidence="1 2">
    <name type="scientific">Pseudodesulfovibrio methanolicus</name>
    <dbReference type="NCBI Taxonomy" id="3126690"/>
    <lineage>
        <taxon>Bacteria</taxon>
        <taxon>Pseudomonadati</taxon>
        <taxon>Thermodesulfobacteriota</taxon>
        <taxon>Desulfovibrionia</taxon>
        <taxon>Desulfovibrionales</taxon>
        <taxon>Desulfovibrionaceae</taxon>
    </lineage>
</organism>
<name>A0ABZ2IS75_9BACT</name>
<evidence type="ECO:0000313" key="2">
    <source>
        <dbReference type="Proteomes" id="UP001385389"/>
    </source>
</evidence>
<gene>
    <name evidence="1" type="ORF">V8V93_13990</name>
</gene>
<protein>
    <submittedName>
        <fullName evidence="1">Uncharacterized protein</fullName>
    </submittedName>
</protein>
<proteinExistence type="predicted"/>